<feature type="transmembrane region" description="Helical" evidence="5">
    <location>
        <begin position="237"/>
        <end position="258"/>
    </location>
</feature>
<feature type="transmembrane region" description="Helical" evidence="5">
    <location>
        <begin position="460"/>
        <end position="478"/>
    </location>
</feature>
<evidence type="ECO:0000256" key="2">
    <source>
        <dbReference type="ARBA" id="ARBA00022692"/>
    </source>
</evidence>
<feature type="transmembrane region" description="Helical" evidence="5">
    <location>
        <begin position="270"/>
        <end position="293"/>
    </location>
</feature>
<evidence type="ECO:0000313" key="7">
    <source>
        <dbReference type="Proteomes" id="UP000019471"/>
    </source>
</evidence>
<dbReference type="OrthoDB" id="2587356at2759"/>
<dbReference type="Proteomes" id="UP000019471">
    <property type="component" value="Unassembled WGS sequence"/>
</dbReference>
<protein>
    <recommendedName>
        <fullName evidence="8">Major facilitator superfamily (MFS) profile domain-containing protein</fullName>
    </recommendedName>
</protein>
<evidence type="ECO:0000256" key="4">
    <source>
        <dbReference type="ARBA" id="ARBA00023136"/>
    </source>
</evidence>
<feature type="transmembrane region" description="Helical" evidence="5">
    <location>
        <begin position="84"/>
        <end position="101"/>
    </location>
</feature>
<keyword evidence="4 5" id="KW-0472">Membrane</keyword>
<dbReference type="PANTHER" id="PTHR23501">
    <property type="entry name" value="MAJOR FACILITATOR SUPERFAMILY"/>
    <property type="match status" value="1"/>
</dbReference>
<feature type="transmembrane region" description="Helical" evidence="5">
    <location>
        <begin position="200"/>
        <end position="217"/>
    </location>
</feature>
<evidence type="ECO:0000256" key="1">
    <source>
        <dbReference type="ARBA" id="ARBA00004141"/>
    </source>
</evidence>
<proteinExistence type="predicted"/>
<feature type="transmembrane region" description="Helical" evidence="5">
    <location>
        <begin position="167"/>
        <end position="188"/>
    </location>
</feature>
<evidence type="ECO:0000256" key="3">
    <source>
        <dbReference type="ARBA" id="ARBA00022989"/>
    </source>
</evidence>
<name>W9WNE7_9EURO</name>
<dbReference type="eggNOG" id="KOG0254">
    <property type="taxonomic scope" value="Eukaryota"/>
</dbReference>
<reference evidence="6 7" key="1">
    <citation type="submission" date="2013-03" db="EMBL/GenBank/DDBJ databases">
        <title>The Genome Sequence of Cladophialophora psammophila CBS 110553.</title>
        <authorList>
            <consortium name="The Broad Institute Genomics Platform"/>
            <person name="Cuomo C."/>
            <person name="de Hoog S."/>
            <person name="Gorbushina A."/>
            <person name="Walker B."/>
            <person name="Young S.K."/>
            <person name="Zeng Q."/>
            <person name="Gargeya S."/>
            <person name="Fitzgerald M."/>
            <person name="Haas B."/>
            <person name="Abouelleil A."/>
            <person name="Allen A.W."/>
            <person name="Alvarado L."/>
            <person name="Arachchi H.M."/>
            <person name="Berlin A.M."/>
            <person name="Chapman S.B."/>
            <person name="Gainer-Dewar J."/>
            <person name="Goldberg J."/>
            <person name="Griggs A."/>
            <person name="Gujja S."/>
            <person name="Hansen M."/>
            <person name="Howarth C."/>
            <person name="Imamovic A."/>
            <person name="Ireland A."/>
            <person name="Larimer J."/>
            <person name="McCowan C."/>
            <person name="Murphy C."/>
            <person name="Pearson M."/>
            <person name="Poon T.W."/>
            <person name="Priest M."/>
            <person name="Roberts A."/>
            <person name="Saif S."/>
            <person name="Shea T."/>
            <person name="Sisk P."/>
            <person name="Sykes S."/>
            <person name="Wortman J."/>
            <person name="Nusbaum C."/>
            <person name="Birren B."/>
        </authorList>
    </citation>
    <scope>NUCLEOTIDE SEQUENCE [LARGE SCALE GENOMIC DNA]</scope>
    <source>
        <strain evidence="6 7">CBS 110553</strain>
    </source>
</reference>
<gene>
    <name evidence="6" type="ORF">A1O5_10807</name>
</gene>
<evidence type="ECO:0008006" key="8">
    <source>
        <dbReference type="Google" id="ProtNLM"/>
    </source>
</evidence>
<dbReference type="InterPro" id="IPR036259">
    <property type="entry name" value="MFS_trans_sf"/>
</dbReference>
<comment type="caution">
    <text evidence="6">The sequence shown here is derived from an EMBL/GenBank/DDBJ whole genome shotgun (WGS) entry which is preliminary data.</text>
</comment>
<evidence type="ECO:0000256" key="5">
    <source>
        <dbReference type="SAM" id="Phobius"/>
    </source>
</evidence>
<dbReference type="EMBL" id="AMGX01000021">
    <property type="protein sequence ID" value="EXJ66191.1"/>
    <property type="molecule type" value="Genomic_DNA"/>
</dbReference>
<keyword evidence="2 5" id="KW-0812">Transmembrane</keyword>
<dbReference type="InterPro" id="IPR011701">
    <property type="entry name" value="MFS"/>
</dbReference>
<feature type="transmembrane region" description="Helical" evidence="5">
    <location>
        <begin position="305"/>
        <end position="324"/>
    </location>
</feature>
<feature type="transmembrane region" description="Helical" evidence="5">
    <location>
        <begin position="20"/>
        <end position="42"/>
    </location>
</feature>
<dbReference type="GO" id="GO:0005886">
    <property type="term" value="C:plasma membrane"/>
    <property type="evidence" value="ECO:0007669"/>
    <property type="project" value="TreeGrafter"/>
</dbReference>
<dbReference type="Pfam" id="PF07690">
    <property type="entry name" value="MFS_1"/>
    <property type="match status" value="1"/>
</dbReference>
<dbReference type="Gene3D" id="1.20.1250.20">
    <property type="entry name" value="MFS general substrate transporter like domains"/>
    <property type="match status" value="1"/>
</dbReference>
<dbReference type="AlphaFoldDB" id="W9WNE7"/>
<dbReference type="PROSITE" id="PS00216">
    <property type="entry name" value="SUGAR_TRANSPORT_1"/>
    <property type="match status" value="1"/>
</dbReference>
<dbReference type="InterPro" id="IPR005829">
    <property type="entry name" value="Sugar_transporter_CS"/>
</dbReference>
<dbReference type="PANTHER" id="PTHR23501:SF195">
    <property type="entry name" value="PEP5"/>
    <property type="match status" value="1"/>
</dbReference>
<dbReference type="GeneID" id="19195498"/>
<organism evidence="6 7">
    <name type="scientific">Cladophialophora psammophila CBS 110553</name>
    <dbReference type="NCBI Taxonomy" id="1182543"/>
    <lineage>
        <taxon>Eukaryota</taxon>
        <taxon>Fungi</taxon>
        <taxon>Dikarya</taxon>
        <taxon>Ascomycota</taxon>
        <taxon>Pezizomycotina</taxon>
        <taxon>Eurotiomycetes</taxon>
        <taxon>Chaetothyriomycetidae</taxon>
        <taxon>Chaetothyriales</taxon>
        <taxon>Herpotrichiellaceae</taxon>
        <taxon>Cladophialophora</taxon>
    </lineage>
</organism>
<feature type="transmembrane region" description="Helical" evidence="5">
    <location>
        <begin position="54"/>
        <end position="72"/>
    </location>
</feature>
<feature type="transmembrane region" description="Helical" evidence="5">
    <location>
        <begin position="108"/>
        <end position="129"/>
    </location>
</feature>
<evidence type="ECO:0000313" key="6">
    <source>
        <dbReference type="EMBL" id="EXJ66191.1"/>
    </source>
</evidence>
<dbReference type="SUPFAM" id="SSF103473">
    <property type="entry name" value="MFS general substrate transporter"/>
    <property type="match status" value="1"/>
</dbReference>
<dbReference type="HOGENOM" id="CLU_000960_25_1_1"/>
<feature type="transmembrane region" description="Helical" evidence="5">
    <location>
        <begin position="336"/>
        <end position="358"/>
    </location>
</feature>
<dbReference type="RefSeq" id="XP_007749571.1">
    <property type="nucleotide sequence ID" value="XM_007751381.1"/>
</dbReference>
<comment type="subcellular location">
    <subcellularLocation>
        <location evidence="1">Membrane</location>
        <topology evidence="1">Multi-pass membrane protein</topology>
    </subcellularLocation>
</comment>
<sequence length="523" mass="55499">MTLVNEPEPVYWNPVKACLLILSLTTHYICELLFIVGSGVYARDIAEVVGGAEISSWCISAVTILTAAFAPPIAQAADFWGRKWLLVVPTFLGFIGSIVVATAQSMQVAIIGFAIGGASFGAQPLVHAVASEVLPRRHRPYAQSTVNSSIGVGAIIALTFGEKIRALDWIGFLLFNAGLVTFCVGLSYSQNPFPWTNAHLLAPFLTGVGILAALVLYEVKFKKDGLFHHGLFQHRNFPIAVTAVAIEGLVFVAASNYYPFEMATVLAGRISSFRVAVCFAVAFVALFAIANVVGAYIHRTKTVRGPAMASFVGFIIFGAASASIKSSTPEAHFWGFVIFYGIGLGTCLITLLTTAQLATPPELISITSGLMASMRSFGGAVGVAIQLAIFNSGLNSNLVPQVTAAVEPLGLSATSIGPLIAALDTENRTLIQAVPGVNQEIIEAAEAARTDAFVLGFRDVWISVAAFAAFGIFICYFVENPKTEFNSKIDAPLEGTARVRELEKPHVSIRDDASPAAMSAVSE</sequence>
<dbReference type="GO" id="GO:0022857">
    <property type="term" value="F:transmembrane transporter activity"/>
    <property type="evidence" value="ECO:0007669"/>
    <property type="project" value="InterPro"/>
</dbReference>
<keyword evidence="3 5" id="KW-1133">Transmembrane helix</keyword>
<keyword evidence="7" id="KW-1185">Reference proteome</keyword>
<accession>W9WNE7</accession>